<evidence type="ECO:0000256" key="1">
    <source>
        <dbReference type="ARBA" id="ARBA00001974"/>
    </source>
</evidence>
<dbReference type="EMBL" id="AP012273">
    <property type="protein sequence ID" value="BAO45086.1"/>
    <property type="molecule type" value="Genomic_DNA"/>
</dbReference>
<gene>
    <name evidence="8" type="ORF">TBH_C2175</name>
</gene>
<organism evidence="8 9">
    <name type="scientific">Thiolapillus brandeum</name>
    <dbReference type="NCBI Taxonomy" id="1076588"/>
    <lineage>
        <taxon>Bacteria</taxon>
        <taxon>Pseudomonadati</taxon>
        <taxon>Pseudomonadota</taxon>
        <taxon>Gammaproteobacteria</taxon>
        <taxon>Chromatiales</taxon>
        <taxon>Sedimenticolaceae</taxon>
        <taxon>Thiolapillus</taxon>
    </lineage>
</organism>
<evidence type="ECO:0000256" key="4">
    <source>
        <dbReference type="ARBA" id="ARBA00022827"/>
    </source>
</evidence>
<dbReference type="InterPro" id="IPR036873">
    <property type="entry name" value="Rhodanese-like_dom_sf"/>
</dbReference>
<dbReference type="Pfam" id="PF00581">
    <property type="entry name" value="Rhodanese"/>
    <property type="match status" value="1"/>
</dbReference>
<dbReference type="SUPFAM" id="SSF52821">
    <property type="entry name" value="Rhodanese/Cell cycle control phosphatase"/>
    <property type="match status" value="1"/>
</dbReference>
<dbReference type="AlphaFoldDB" id="A0A7U6GK21"/>
<dbReference type="InterPro" id="IPR004099">
    <property type="entry name" value="Pyr_nucl-diS_OxRdtase_dimer"/>
</dbReference>
<dbReference type="InterPro" id="IPR036188">
    <property type="entry name" value="FAD/NAD-bd_sf"/>
</dbReference>
<evidence type="ECO:0000256" key="6">
    <source>
        <dbReference type="ARBA" id="ARBA00023284"/>
    </source>
</evidence>
<keyword evidence="3" id="KW-0285">Flavoprotein</keyword>
<dbReference type="Pfam" id="PF02852">
    <property type="entry name" value="Pyr_redox_dim"/>
    <property type="match status" value="1"/>
</dbReference>
<dbReference type="PRINTS" id="PR00368">
    <property type="entry name" value="FADPNR"/>
</dbReference>
<dbReference type="GO" id="GO:0016491">
    <property type="term" value="F:oxidoreductase activity"/>
    <property type="evidence" value="ECO:0007669"/>
    <property type="project" value="UniProtKB-KW"/>
</dbReference>
<accession>A0A7U6GK21</accession>
<dbReference type="Gene3D" id="3.40.250.10">
    <property type="entry name" value="Rhodanese-like domain"/>
    <property type="match status" value="1"/>
</dbReference>
<keyword evidence="4" id="KW-0274">FAD</keyword>
<dbReference type="Proteomes" id="UP000031631">
    <property type="component" value="Chromosome"/>
</dbReference>
<dbReference type="SMART" id="SM00450">
    <property type="entry name" value="RHOD"/>
    <property type="match status" value="1"/>
</dbReference>
<evidence type="ECO:0000313" key="9">
    <source>
        <dbReference type="Proteomes" id="UP000031631"/>
    </source>
</evidence>
<evidence type="ECO:0000256" key="2">
    <source>
        <dbReference type="ARBA" id="ARBA00009130"/>
    </source>
</evidence>
<comment type="similarity">
    <text evidence="2">Belongs to the class-III pyridine nucleotide-disulfide oxidoreductase family.</text>
</comment>
<dbReference type="PRINTS" id="PR00411">
    <property type="entry name" value="PNDRDTASEI"/>
</dbReference>
<protein>
    <submittedName>
        <fullName evidence="8">Pyridine nucleotide-disulphide oxidoreductase family protein</fullName>
    </submittedName>
</protein>
<dbReference type="Gene3D" id="3.50.50.60">
    <property type="entry name" value="FAD/NAD(P)-binding domain"/>
    <property type="match status" value="2"/>
</dbReference>
<dbReference type="InterPro" id="IPR050260">
    <property type="entry name" value="FAD-bd_OxRdtase"/>
</dbReference>
<evidence type="ECO:0000259" key="7">
    <source>
        <dbReference type="PROSITE" id="PS50206"/>
    </source>
</evidence>
<evidence type="ECO:0000256" key="5">
    <source>
        <dbReference type="ARBA" id="ARBA00023002"/>
    </source>
</evidence>
<keyword evidence="6" id="KW-0676">Redox-active center</keyword>
<dbReference type="PROSITE" id="PS50206">
    <property type="entry name" value="RHODANESE_3"/>
    <property type="match status" value="1"/>
</dbReference>
<keyword evidence="9" id="KW-1185">Reference proteome</keyword>
<dbReference type="PANTHER" id="PTHR43429:SF1">
    <property type="entry name" value="NAD(P)H SULFUR OXIDOREDUCTASE (COA-DEPENDENT)"/>
    <property type="match status" value="1"/>
</dbReference>
<proteinExistence type="inferred from homology"/>
<name>A0A7U6GK21_9GAMM</name>
<evidence type="ECO:0000256" key="3">
    <source>
        <dbReference type="ARBA" id="ARBA00022630"/>
    </source>
</evidence>
<dbReference type="SUPFAM" id="SSF55424">
    <property type="entry name" value="FAD/NAD-linked reductases, dimerisation (C-terminal) domain"/>
    <property type="match status" value="1"/>
</dbReference>
<dbReference type="KEGG" id="tbn:TBH_C2175"/>
<feature type="domain" description="Rhodanese" evidence="7">
    <location>
        <begin position="462"/>
        <end position="543"/>
    </location>
</feature>
<reference evidence="8 9" key="1">
    <citation type="journal article" date="2014" name="PLoS ONE">
        <title>Physiological and genomic features of a novel sulfur-oxidizing gammaproteobacterium belonging to a previously uncultivated symbiotic lineage isolated from a hydrothermal vent.</title>
        <authorList>
            <person name="Nunoura T."/>
            <person name="Takaki Y."/>
            <person name="Kazama H."/>
            <person name="Kakuta J."/>
            <person name="Shimamura S."/>
            <person name="Makita H."/>
            <person name="Hirai M."/>
            <person name="Miyazaki M."/>
            <person name="Takai K."/>
        </authorList>
    </citation>
    <scope>NUCLEOTIDE SEQUENCE [LARGE SCALE GENOMIC DNA]</scope>
    <source>
        <strain evidence="8 9">Hiromi1</strain>
    </source>
</reference>
<dbReference type="SUPFAM" id="SSF51905">
    <property type="entry name" value="FAD/NAD(P)-binding domain"/>
    <property type="match status" value="2"/>
</dbReference>
<dbReference type="PANTHER" id="PTHR43429">
    <property type="entry name" value="PYRIDINE NUCLEOTIDE-DISULFIDE OXIDOREDUCTASE DOMAIN-CONTAINING"/>
    <property type="match status" value="1"/>
</dbReference>
<dbReference type="InterPro" id="IPR016156">
    <property type="entry name" value="FAD/NAD-linked_Rdtase_dimer_sf"/>
</dbReference>
<dbReference type="OrthoDB" id="9800167at2"/>
<dbReference type="InterPro" id="IPR023753">
    <property type="entry name" value="FAD/NAD-binding_dom"/>
</dbReference>
<dbReference type="CDD" id="cd00158">
    <property type="entry name" value="RHOD"/>
    <property type="match status" value="1"/>
</dbReference>
<keyword evidence="5" id="KW-0560">Oxidoreductase</keyword>
<sequence length="564" mass="62619">MPSKYLVVGGVAGGASTAARLRRLSEDDEIIMFEKGPHVSFSNCSLPYYLSGTVANVDDLVLMCPEKFRSQYNIDARVNNEVIAIDREKKEVEVKNLESGETYRENYDKLVLSPGARPIVPPIPGIEKANIHTVRNVVDIDRLQQDIEKTRPSRITVIGGGFIGIEVVENLIEAGHTVSLVEAAPQVLSQFDTDMAQILHKELIDHDVDLVVNDRVTAFDTNKVMLESGREIETEIIVMGIGVTPDSALAKAAGLKIGSTGAIRVDHNYRTSDPDIYAVGDAIQVYNPILRDYYTLALAGPAQRQARAVANHIHNIPVDYHGYIGSSVVKVFDYNAASTGLNERMLQNTSIEYDSVKIVPKDKVGIMPDAEELHFKILFEVPTGRIIGAQAIGRGNVDKRIDVIAATITAKGTVDHLKDLELCYAPPFGTAKDVVNMAGYVASNILHETFKQVQITEIRSLVEKGAFILDVREQEEWDVGHIKVAKHIPLSELRQRIDEIPRDQPVYVHCRSGQRSYNAVLALQYRGYTEVYNVAGGYIGLCFHEYFHDRMTGREPIVTEYDFT</sequence>
<dbReference type="Pfam" id="PF07992">
    <property type="entry name" value="Pyr_redox_2"/>
    <property type="match status" value="1"/>
</dbReference>
<evidence type="ECO:0000313" key="8">
    <source>
        <dbReference type="EMBL" id="BAO45086.1"/>
    </source>
</evidence>
<dbReference type="InterPro" id="IPR001763">
    <property type="entry name" value="Rhodanese-like_dom"/>
</dbReference>
<dbReference type="RefSeq" id="WP_041068404.1">
    <property type="nucleotide sequence ID" value="NZ_AP012273.1"/>
</dbReference>
<comment type="cofactor">
    <cofactor evidence="1">
        <name>FAD</name>
        <dbReference type="ChEBI" id="CHEBI:57692"/>
    </cofactor>
</comment>